<dbReference type="InterPro" id="IPR000182">
    <property type="entry name" value="GNAT_dom"/>
</dbReference>
<name>A0A1G9ZCF9_9FIRM</name>
<sequence>MIRFAKNSDVPFLKALWREAFGDDDSFINFFYEHRFSESNTLIWAENEIPVAMLTLLPAQMKMGKKFYPVRYVYGVATKLEYRGRGISSELICYINEQANKSHEMLVLVPAQESLFEFYKKFGYQKCFYLKDYSFPVQENLPVSYEVRPISPDEYKAIRDSRFQDDGYIIWDEKALAYIIEENTFWNGYTVMIEHHRAKDILMYYIKAKTLHVKETSLNKDVLFPILSDIAFKMGCHTVHARLSQGHELDFTSRAFGMIYTKISLDIPKAYFNLVSD</sequence>
<keyword evidence="3" id="KW-1185">Reference proteome</keyword>
<dbReference type="GO" id="GO:0034069">
    <property type="term" value="F:aminoglycoside N-acetyltransferase activity"/>
    <property type="evidence" value="ECO:0007669"/>
    <property type="project" value="TreeGrafter"/>
</dbReference>
<dbReference type="AlphaFoldDB" id="A0A1G9ZCF9"/>
<dbReference type="InterPro" id="IPR016181">
    <property type="entry name" value="Acyl_CoA_acyltransferase"/>
</dbReference>
<dbReference type="GO" id="GO:0030649">
    <property type="term" value="P:aminoglycoside antibiotic catabolic process"/>
    <property type="evidence" value="ECO:0007669"/>
    <property type="project" value="TreeGrafter"/>
</dbReference>
<dbReference type="Proteomes" id="UP000199182">
    <property type="component" value="Unassembled WGS sequence"/>
</dbReference>
<dbReference type="PANTHER" id="PTHR37817:SF1">
    <property type="entry name" value="N-ACETYLTRANSFERASE EIS"/>
    <property type="match status" value="1"/>
</dbReference>
<dbReference type="OrthoDB" id="1986015at2"/>
<dbReference type="SUPFAM" id="SSF55729">
    <property type="entry name" value="Acyl-CoA N-acyltransferases (Nat)"/>
    <property type="match status" value="1"/>
</dbReference>
<dbReference type="Gene3D" id="3.40.630.30">
    <property type="match status" value="1"/>
</dbReference>
<dbReference type="RefSeq" id="WP_092639604.1">
    <property type="nucleotide sequence ID" value="NZ_FNID01000013.1"/>
</dbReference>
<gene>
    <name evidence="2" type="ORF">SAMN05192585_11315</name>
</gene>
<feature type="domain" description="N-acetyltransferase" evidence="1">
    <location>
        <begin position="1"/>
        <end position="148"/>
    </location>
</feature>
<dbReference type="PANTHER" id="PTHR37817">
    <property type="entry name" value="N-ACETYLTRANSFERASE EIS"/>
    <property type="match status" value="1"/>
</dbReference>
<keyword evidence="2" id="KW-0808">Transferase</keyword>
<evidence type="ECO:0000313" key="3">
    <source>
        <dbReference type="Proteomes" id="UP000199182"/>
    </source>
</evidence>
<dbReference type="InterPro" id="IPR051554">
    <property type="entry name" value="Acetyltransferase_Eis"/>
</dbReference>
<reference evidence="2 3" key="1">
    <citation type="submission" date="2016-10" db="EMBL/GenBank/DDBJ databases">
        <authorList>
            <person name="de Groot N.N."/>
        </authorList>
    </citation>
    <scope>NUCLEOTIDE SEQUENCE [LARGE SCALE GENOMIC DNA]</scope>
    <source>
        <strain evidence="2 3">CGMCC 1.5012</strain>
    </source>
</reference>
<proteinExistence type="predicted"/>
<accession>A0A1G9ZCF9</accession>
<dbReference type="STRING" id="258515.SAMN05192585_11315"/>
<protein>
    <submittedName>
        <fullName evidence="2">Acetyltransferase (GNAT) domain-containing protein</fullName>
    </submittedName>
</protein>
<dbReference type="Pfam" id="PF13527">
    <property type="entry name" value="Acetyltransf_9"/>
    <property type="match status" value="1"/>
</dbReference>
<dbReference type="PROSITE" id="PS51186">
    <property type="entry name" value="GNAT"/>
    <property type="match status" value="1"/>
</dbReference>
<evidence type="ECO:0000313" key="2">
    <source>
        <dbReference type="EMBL" id="SDN18954.1"/>
    </source>
</evidence>
<dbReference type="EMBL" id="FNID01000013">
    <property type="protein sequence ID" value="SDN18954.1"/>
    <property type="molecule type" value="Genomic_DNA"/>
</dbReference>
<evidence type="ECO:0000259" key="1">
    <source>
        <dbReference type="PROSITE" id="PS51186"/>
    </source>
</evidence>
<organism evidence="2 3">
    <name type="scientific">Acetanaerobacterium elongatum</name>
    <dbReference type="NCBI Taxonomy" id="258515"/>
    <lineage>
        <taxon>Bacteria</taxon>
        <taxon>Bacillati</taxon>
        <taxon>Bacillota</taxon>
        <taxon>Clostridia</taxon>
        <taxon>Eubacteriales</taxon>
        <taxon>Oscillospiraceae</taxon>
        <taxon>Acetanaerobacterium</taxon>
    </lineage>
</organism>